<dbReference type="EMBL" id="JARPOI010000012">
    <property type="protein sequence ID" value="KAJ9167270.1"/>
    <property type="molecule type" value="Genomic_DNA"/>
</dbReference>
<gene>
    <name evidence="14" type="ORF">P3X46_021934</name>
</gene>
<accession>A0ABQ9LJ21</accession>
<evidence type="ECO:0000256" key="1">
    <source>
        <dbReference type="ARBA" id="ARBA00004162"/>
    </source>
</evidence>
<evidence type="ECO:0000259" key="13">
    <source>
        <dbReference type="Pfam" id="PF06974"/>
    </source>
</evidence>
<protein>
    <recommendedName>
        <fullName evidence="16">Diacylglycerol O-acyltransferase</fullName>
    </recommendedName>
</protein>
<dbReference type="Pfam" id="PF06974">
    <property type="entry name" value="WS_DGAT_C"/>
    <property type="match status" value="1"/>
</dbReference>
<keyword evidence="5" id="KW-0808">Transferase</keyword>
<keyword evidence="7" id="KW-0012">Acyltransferase</keyword>
<sequence length="514" mass="58203">MYVCINPHIQTKETHFSLTLHMEGLKPIRVTKEEGGEEGQLLSPMSRIFHQPNSSIYIIVFVGFKTPINPDAIKATLAHIFLKHPHFCSLLVVDDKNGVEMRWVRTQVNIDNHVIVPMLDPSMEMESPDKFVEDYASNLSKTAINKSIPLWDVHLLNFKTSEAESTIILRVHHSLCDGISLMSMLLSCARKVSKAEEPPTIPTIKKRNPKNVNSGGFWQFFLKLWWLMLLCWNTIIDVAMFMATVFFLEDTKTPLKGPGFRFGFESTPGPRRFVHSTISLDDVKLVKNAMDATINDVMMGVTQAGLSRYLNRKYGEIKKRDEATEEKNNLPRNIRLRATLAANIRSSSSIQASDDIISRNTKGNKIGLVLFPFKIALRDDPLEYVREAKVAVDRKKASFEAKFVHFMSKFCSKFIALKIANMPSQTTLGFSNMPGPQEEISYHGHPVAFIAPTIYGQQCGLMIHIMSYVKKMKIILSVDESIVPDPHQLCDDFLNSFQLIKEAVLAEKGFIHES</sequence>
<comment type="catalytic activity">
    <reaction evidence="9">
        <text>a long chain fatty alcohol + a fatty acyl-CoA = a long-chain alcohol wax ester + CoA</text>
        <dbReference type="Rhea" id="RHEA:38443"/>
        <dbReference type="ChEBI" id="CHEBI:17135"/>
        <dbReference type="ChEBI" id="CHEBI:57287"/>
        <dbReference type="ChEBI" id="CHEBI:77636"/>
        <dbReference type="ChEBI" id="CHEBI:235323"/>
        <dbReference type="EC" id="2.3.1.75"/>
    </reaction>
</comment>
<evidence type="ECO:0008006" key="16">
    <source>
        <dbReference type="Google" id="ProtNLM"/>
    </source>
</evidence>
<evidence type="ECO:0000259" key="12">
    <source>
        <dbReference type="Pfam" id="PF03007"/>
    </source>
</evidence>
<dbReference type="InterPro" id="IPR023213">
    <property type="entry name" value="CAT-like_dom_sf"/>
</dbReference>
<keyword evidence="15" id="KW-1185">Reference proteome</keyword>
<feature type="domain" description="O-acyltransferase WSD1 C-terminal" evidence="13">
    <location>
        <begin position="363"/>
        <end position="501"/>
    </location>
</feature>
<organism evidence="14 15">
    <name type="scientific">Hevea brasiliensis</name>
    <name type="common">Para rubber tree</name>
    <name type="synonym">Siphonia brasiliensis</name>
    <dbReference type="NCBI Taxonomy" id="3981"/>
    <lineage>
        <taxon>Eukaryota</taxon>
        <taxon>Viridiplantae</taxon>
        <taxon>Streptophyta</taxon>
        <taxon>Embryophyta</taxon>
        <taxon>Tracheophyta</taxon>
        <taxon>Spermatophyta</taxon>
        <taxon>Magnoliopsida</taxon>
        <taxon>eudicotyledons</taxon>
        <taxon>Gunneridae</taxon>
        <taxon>Pentapetalae</taxon>
        <taxon>rosids</taxon>
        <taxon>fabids</taxon>
        <taxon>Malpighiales</taxon>
        <taxon>Euphorbiaceae</taxon>
        <taxon>Crotonoideae</taxon>
        <taxon>Micrandreae</taxon>
        <taxon>Hevea</taxon>
    </lineage>
</organism>
<comment type="similarity">
    <text evidence="8">In the N-terminal section; belongs to the long-chain O-acyltransferase family.</text>
</comment>
<keyword evidence="11" id="KW-0812">Transmembrane</keyword>
<dbReference type="InterPro" id="IPR009721">
    <property type="entry name" value="O-acyltransferase_WSD1_C"/>
</dbReference>
<keyword evidence="11" id="KW-0472">Membrane</keyword>
<evidence type="ECO:0000256" key="9">
    <source>
        <dbReference type="ARBA" id="ARBA00047604"/>
    </source>
</evidence>
<evidence type="ECO:0000313" key="14">
    <source>
        <dbReference type="EMBL" id="KAJ9167270.1"/>
    </source>
</evidence>
<feature type="transmembrane region" description="Helical" evidence="11">
    <location>
        <begin position="224"/>
        <end position="248"/>
    </location>
</feature>
<proteinExistence type="inferred from homology"/>
<dbReference type="Proteomes" id="UP001174677">
    <property type="component" value="Chromosome 12"/>
</dbReference>
<evidence type="ECO:0000256" key="11">
    <source>
        <dbReference type="SAM" id="Phobius"/>
    </source>
</evidence>
<comment type="pathway">
    <text evidence="3">Glycerolipid metabolism; triacylglycerol biosynthesis.</text>
</comment>
<dbReference type="Gene3D" id="3.30.559.10">
    <property type="entry name" value="Chloramphenicol acetyltransferase-like domain"/>
    <property type="match status" value="1"/>
</dbReference>
<dbReference type="SUPFAM" id="SSF52777">
    <property type="entry name" value="CoA-dependent acyltransferases"/>
    <property type="match status" value="1"/>
</dbReference>
<evidence type="ECO:0000313" key="15">
    <source>
        <dbReference type="Proteomes" id="UP001174677"/>
    </source>
</evidence>
<dbReference type="InterPro" id="IPR004255">
    <property type="entry name" value="O-acyltransferase_WSD1_N"/>
</dbReference>
<dbReference type="PANTHER" id="PTHR31650">
    <property type="entry name" value="O-ACYLTRANSFERASE (WSD1-LIKE) FAMILY PROTEIN"/>
    <property type="match status" value="1"/>
</dbReference>
<keyword evidence="6" id="KW-0256">Endoplasmic reticulum</keyword>
<keyword evidence="11" id="KW-1133">Transmembrane helix</keyword>
<dbReference type="InterPro" id="IPR045034">
    <property type="entry name" value="O-acyltransferase_WSD1-like"/>
</dbReference>
<comment type="subcellular location">
    <subcellularLocation>
        <location evidence="1">Cell membrane</location>
        <topology evidence="1">Single-pass membrane protein</topology>
    </subcellularLocation>
    <subcellularLocation>
        <location evidence="2">Endoplasmic reticulum membrane</location>
    </subcellularLocation>
</comment>
<evidence type="ECO:0000256" key="10">
    <source>
        <dbReference type="ARBA" id="ARBA00048109"/>
    </source>
</evidence>
<name>A0ABQ9LJ21_HEVBR</name>
<evidence type="ECO:0000256" key="4">
    <source>
        <dbReference type="ARBA" id="ARBA00005189"/>
    </source>
</evidence>
<evidence type="ECO:0000256" key="2">
    <source>
        <dbReference type="ARBA" id="ARBA00004586"/>
    </source>
</evidence>
<evidence type="ECO:0000256" key="8">
    <source>
        <dbReference type="ARBA" id="ARBA00024360"/>
    </source>
</evidence>
<dbReference type="Pfam" id="PF03007">
    <property type="entry name" value="WS_DGAT_cat"/>
    <property type="match status" value="1"/>
</dbReference>
<evidence type="ECO:0000256" key="5">
    <source>
        <dbReference type="ARBA" id="ARBA00022679"/>
    </source>
</evidence>
<reference evidence="14 15" key="1">
    <citation type="journal article" date="2023" name="Plant Biotechnol. J.">
        <title>Chromosome-level wild Hevea brasiliensis genome provides new tools for genomic-assisted breeding and valuable loci to elevate rubber yield.</title>
        <authorList>
            <person name="Cheng H."/>
            <person name="Song X."/>
            <person name="Hu Y."/>
            <person name="Wu T."/>
            <person name="Yang Q."/>
            <person name="An Z."/>
            <person name="Feng S."/>
            <person name="Deng Z."/>
            <person name="Wu W."/>
            <person name="Zeng X."/>
            <person name="Tu M."/>
            <person name="Wang X."/>
            <person name="Huang H."/>
        </authorList>
    </citation>
    <scope>NUCLEOTIDE SEQUENCE [LARGE SCALE GENOMIC DNA]</scope>
    <source>
        <strain evidence="14">MT/VB/25A 57/8</strain>
    </source>
</reference>
<comment type="pathway">
    <text evidence="4">Lipid metabolism.</text>
</comment>
<evidence type="ECO:0000256" key="7">
    <source>
        <dbReference type="ARBA" id="ARBA00023315"/>
    </source>
</evidence>
<comment type="caution">
    <text evidence="14">The sequence shown here is derived from an EMBL/GenBank/DDBJ whole genome shotgun (WGS) entry which is preliminary data.</text>
</comment>
<comment type="catalytic activity">
    <reaction evidence="10">
        <text>an acyl-CoA + a 1,2-diacyl-sn-glycerol = a triacyl-sn-glycerol + CoA</text>
        <dbReference type="Rhea" id="RHEA:10868"/>
        <dbReference type="ChEBI" id="CHEBI:17815"/>
        <dbReference type="ChEBI" id="CHEBI:57287"/>
        <dbReference type="ChEBI" id="CHEBI:58342"/>
        <dbReference type="ChEBI" id="CHEBI:64615"/>
        <dbReference type="EC" id="2.3.1.20"/>
    </reaction>
</comment>
<feature type="domain" description="O-acyltransferase WSD1-like N-terminal" evidence="12">
    <location>
        <begin position="99"/>
        <end position="298"/>
    </location>
</feature>
<dbReference type="PANTHER" id="PTHR31650:SF38">
    <property type="entry name" value="O-ACYLTRANSFERASE WSD1-LIKE"/>
    <property type="match status" value="1"/>
</dbReference>
<evidence type="ECO:0000256" key="3">
    <source>
        <dbReference type="ARBA" id="ARBA00004771"/>
    </source>
</evidence>
<evidence type="ECO:0000256" key="6">
    <source>
        <dbReference type="ARBA" id="ARBA00022824"/>
    </source>
</evidence>